<keyword evidence="10" id="KW-1185">Reference proteome</keyword>
<dbReference type="InterPro" id="IPR003593">
    <property type="entry name" value="AAA+_ATPase"/>
</dbReference>
<sequence>MDVVRAGISKSDLLDQTGHVIGIRDVSLDIKAGETFVVMGLSGSGKSTLIRHFNRLIEPTSGQILVDGADVLALSAAELRDFRRHKVSMVFQRFALLPHKTVLENVAYGLVIGGMRKTEARQKAMQQIELVGLDGFEHQYPKQLSGGMQQRVGLARALATESEVMLMDEAFSALDPLIRNDMQDQLKNLQSRLHKTIVFITHDLDEALRIGDTIAILKDGELRQVGPGPEILLNPADDYVDRFVRDVNRARVVTVGSIAEPAAALAAREATAARCGELLETNAAVVLTEEGKPRHLLTRETAANGLEEILRDISALPEAAAIDRHATLEESFPLLTGPADRVVVTNAQSEPVGAVARKAVLEAMVRHDR</sequence>
<dbReference type="Pfam" id="PF00005">
    <property type="entry name" value="ABC_tran"/>
    <property type="match status" value="1"/>
</dbReference>
<dbReference type="InterPro" id="IPR005892">
    <property type="entry name" value="Gly-betaine_transp_ATP-bd"/>
</dbReference>
<evidence type="ECO:0000256" key="5">
    <source>
        <dbReference type="ARBA" id="ARBA00051811"/>
    </source>
</evidence>
<comment type="subcellular location">
    <subcellularLocation>
        <location evidence="7">Cell inner membrane</location>
        <topology evidence="7">Peripheral membrane protein</topology>
    </subcellularLocation>
</comment>
<evidence type="ECO:0000259" key="8">
    <source>
        <dbReference type="PROSITE" id="PS50893"/>
    </source>
</evidence>
<keyword evidence="2 7" id="KW-0813">Transport</keyword>
<evidence type="ECO:0000256" key="1">
    <source>
        <dbReference type="ARBA" id="ARBA00005417"/>
    </source>
</evidence>
<dbReference type="GO" id="GO:0006970">
    <property type="term" value="P:response to osmotic stress"/>
    <property type="evidence" value="ECO:0007669"/>
    <property type="project" value="UniProtKB-ARBA"/>
</dbReference>
<dbReference type="InterPro" id="IPR003439">
    <property type="entry name" value="ABC_transporter-like_ATP-bd"/>
</dbReference>
<evidence type="ECO:0000256" key="2">
    <source>
        <dbReference type="ARBA" id="ARBA00022448"/>
    </source>
</evidence>
<dbReference type="PANTHER" id="PTHR43869:SF1">
    <property type="entry name" value="GLYCINE BETAINE_PROLINE BETAINE TRANSPORT SYSTEM ATP-BINDING PROTEIN PROV"/>
    <property type="match status" value="1"/>
</dbReference>
<dbReference type="FunFam" id="3.40.50.300:FF:000201">
    <property type="entry name" value="Glycine betaine/L-proline ABC transporter ATP-binding protein"/>
    <property type="match status" value="1"/>
</dbReference>
<keyword evidence="7" id="KW-0997">Cell inner membrane</keyword>
<dbReference type="EC" id="7.6.2.9" evidence="7"/>
<dbReference type="GO" id="GO:0006865">
    <property type="term" value="P:amino acid transport"/>
    <property type="evidence" value="ECO:0007669"/>
    <property type="project" value="UniProtKB-UniRule"/>
</dbReference>
<dbReference type="PROSITE" id="PS00211">
    <property type="entry name" value="ABC_TRANSPORTER_1"/>
    <property type="match status" value="1"/>
</dbReference>
<keyword evidence="7" id="KW-1003">Cell membrane</keyword>
<comment type="subunit">
    <text evidence="6">The complex is probably composed of two ATP-binding proteins (TmoW), two transmembrane proteins (TmoV) and a solute-binding protein (TmoX).</text>
</comment>
<dbReference type="InterPro" id="IPR027417">
    <property type="entry name" value="P-loop_NTPase"/>
</dbReference>
<dbReference type="InterPro" id="IPR051921">
    <property type="entry name" value="ABC_osmolyte_uptake_ATP-bind"/>
</dbReference>
<comment type="catalytic activity">
    <reaction evidence="5">
        <text>a quaternary ammonium(out) + ATP + H2O = a quaternary ammonium(in) + ADP + phosphate + H(+)</text>
        <dbReference type="Rhea" id="RHEA:11036"/>
        <dbReference type="ChEBI" id="CHEBI:15377"/>
        <dbReference type="ChEBI" id="CHEBI:15378"/>
        <dbReference type="ChEBI" id="CHEBI:30616"/>
        <dbReference type="ChEBI" id="CHEBI:35267"/>
        <dbReference type="ChEBI" id="CHEBI:43474"/>
        <dbReference type="ChEBI" id="CHEBI:456216"/>
        <dbReference type="EC" id="7.6.2.9"/>
    </reaction>
    <physiologicalReaction direction="left-to-right" evidence="5">
        <dbReference type="Rhea" id="RHEA:11037"/>
    </physiologicalReaction>
</comment>
<accession>A0AAW9RLW4</accession>
<keyword evidence="4 7" id="KW-0067">ATP-binding</keyword>
<proteinExistence type="inferred from homology"/>
<dbReference type="EMBL" id="JAZHOF010000001">
    <property type="protein sequence ID" value="MEJ8569974.1"/>
    <property type="molecule type" value="Genomic_DNA"/>
</dbReference>
<comment type="subunit">
    <text evidence="7">The complex is probably composed of two ATP-binding proteins, two transmembrane proteins and a solute-binding protein.</text>
</comment>
<evidence type="ECO:0000313" key="9">
    <source>
        <dbReference type="EMBL" id="MEJ8569974.1"/>
    </source>
</evidence>
<evidence type="ECO:0000256" key="7">
    <source>
        <dbReference type="RuleBase" id="RU369116"/>
    </source>
</evidence>
<evidence type="ECO:0000313" key="10">
    <source>
        <dbReference type="Proteomes" id="UP001378188"/>
    </source>
</evidence>
<dbReference type="AlphaFoldDB" id="A0AAW9RLW4"/>
<dbReference type="PANTHER" id="PTHR43869">
    <property type="entry name" value="GLYCINE BETAINE/PROLINE BETAINE TRANSPORT SYSTEM ATP-BINDING PROTEIN PROV"/>
    <property type="match status" value="1"/>
</dbReference>
<reference evidence="9 10" key="1">
    <citation type="submission" date="2024-02" db="EMBL/GenBank/DDBJ databases">
        <title>Genome analysis and characterization of Microbaculum marinisediminis sp. nov., isolated from marine sediment.</title>
        <authorList>
            <person name="Du Z.-J."/>
            <person name="Ye Y.-Q."/>
            <person name="Zhang Z.-R."/>
            <person name="Yuan S.-M."/>
            <person name="Zhang X.-Y."/>
        </authorList>
    </citation>
    <scope>NUCLEOTIDE SEQUENCE [LARGE SCALE GENOMIC DNA]</scope>
    <source>
        <strain evidence="9 10">SDUM1044001</strain>
    </source>
</reference>
<dbReference type="GO" id="GO:0031460">
    <property type="term" value="P:glycine betaine transport"/>
    <property type="evidence" value="ECO:0007669"/>
    <property type="project" value="InterPro"/>
</dbReference>
<dbReference type="PROSITE" id="PS50893">
    <property type="entry name" value="ABC_TRANSPORTER_2"/>
    <property type="match status" value="1"/>
</dbReference>
<evidence type="ECO:0000256" key="3">
    <source>
        <dbReference type="ARBA" id="ARBA00022741"/>
    </source>
</evidence>
<comment type="similarity">
    <text evidence="1 7">Belongs to the ABC transporter superfamily.</text>
</comment>
<dbReference type="GO" id="GO:0015418">
    <property type="term" value="F:ABC-type quaternary ammonium compound transporting activity"/>
    <property type="evidence" value="ECO:0007669"/>
    <property type="project" value="UniProtKB-EC"/>
</dbReference>
<dbReference type="InterPro" id="IPR017871">
    <property type="entry name" value="ABC_transporter-like_CS"/>
</dbReference>
<keyword evidence="7" id="KW-0472">Membrane</keyword>
<gene>
    <name evidence="9" type="ORF">V3328_00710</name>
</gene>
<feature type="domain" description="ABC transporter" evidence="8">
    <location>
        <begin position="8"/>
        <end position="244"/>
    </location>
</feature>
<evidence type="ECO:0000256" key="6">
    <source>
        <dbReference type="ARBA" id="ARBA00061968"/>
    </source>
</evidence>
<dbReference type="SMART" id="SM00382">
    <property type="entry name" value="AAA"/>
    <property type="match status" value="1"/>
</dbReference>
<dbReference type="Proteomes" id="UP001378188">
    <property type="component" value="Unassembled WGS sequence"/>
</dbReference>
<dbReference type="SUPFAM" id="SSF52540">
    <property type="entry name" value="P-loop containing nucleoside triphosphate hydrolases"/>
    <property type="match status" value="1"/>
</dbReference>
<dbReference type="GO" id="GO:0005886">
    <property type="term" value="C:plasma membrane"/>
    <property type="evidence" value="ECO:0007669"/>
    <property type="project" value="UniProtKB-SubCell"/>
</dbReference>
<comment type="caution">
    <text evidence="9">The sequence shown here is derived from an EMBL/GenBank/DDBJ whole genome shotgun (WGS) entry which is preliminary data.</text>
</comment>
<dbReference type="GO" id="GO:0005524">
    <property type="term" value="F:ATP binding"/>
    <property type="evidence" value="ECO:0007669"/>
    <property type="project" value="UniProtKB-UniRule"/>
</dbReference>
<evidence type="ECO:0000256" key="4">
    <source>
        <dbReference type="ARBA" id="ARBA00022840"/>
    </source>
</evidence>
<dbReference type="Gene3D" id="3.40.50.300">
    <property type="entry name" value="P-loop containing nucleotide triphosphate hydrolases"/>
    <property type="match status" value="1"/>
</dbReference>
<dbReference type="GO" id="GO:0016887">
    <property type="term" value="F:ATP hydrolysis activity"/>
    <property type="evidence" value="ECO:0007669"/>
    <property type="project" value="UniProtKB-UniRule"/>
</dbReference>
<name>A0AAW9RLW4_9HYPH</name>
<keyword evidence="3 7" id="KW-0547">Nucleotide-binding</keyword>
<protein>
    <recommendedName>
        <fullName evidence="7">Quaternary amine transport ATP-binding protein</fullName>
        <ecNumber evidence="7">7.6.2.9</ecNumber>
    </recommendedName>
</protein>
<organism evidence="9 10">
    <name type="scientific">Microbaculum marinum</name>
    <dbReference type="NCBI Taxonomy" id="1764581"/>
    <lineage>
        <taxon>Bacteria</taxon>
        <taxon>Pseudomonadati</taxon>
        <taxon>Pseudomonadota</taxon>
        <taxon>Alphaproteobacteria</taxon>
        <taxon>Hyphomicrobiales</taxon>
        <taxon>Tepidamorphaceae</taxon>
        <taxon>Microbaculum</taxon>
    </lineage>
</organism>
<dbReference type="NCBIfam" id="TIGR01186">
    <property type="entry name" value="proV"/>
    <property type="match status" value="1"/>
</dbReference>